<dbReference type="InterPro" id="IPR000905">
    <property type="entry name" value="Gcp-like_dom"/>
</dbReference>
<evidence type="ECO:0000313" key="2">
    <source>
        <dbReference type="EMBL" id="SVE41006.1"/>
    </source>
</evidence>
<dbReference type="GO" id="GO:0002949">
    <property type="term" value="P:tRNA threonylcarbamoyladenosine modification"/>
    <property type="evidence" value="ECO:0007669"/>
    <property type="project" value="InterPro"/>
</dbReference>
<evidence type="ECO:0000259" key="1">
    <source>
        <dbReference type="Pfam" id="PF00814"/>
    </source>
</evidence>
<dbReference type="Pfam" id="PF00814">
    <property type="entry name" value="TsaD"/>
    <property type="match status" value="1"/>
</dbReference>
<protein>
    <recommendedName>
        <fullName evidence="1">Gcp-like domain-containing protein</fullName>
    </recommendedName>
</protein>
<name>A0A383D8Z3_9ZZZZ</name>
<dbReference type="InterPro" id="IPR043129">
    <property type="entry name" value="ATPase_NBD"/>
</dbReference>
<feature type="non-terminal residue" evidence="2">
    <location>
        <position position="155"/>
    </location>
</feature>
<gene>
    <name evidence="2" type="ORF">METZ01_LOCUS493860</name>
</gene>
<dbReference type="NCBIfam" id="TIGR03725">
    <property type="entry name" value="T6A_YeaZ"/>
    <property type="match status" value="1"/>
</dbReference>
<dbReference type="InterPro" id="IPR022496">
    <property type="entry name" value="T6A_TsaB"/>
</dbReference>
<proteinExistence type="predicted"/>
<feature type="domain" description="Gcp-like" evidence="1">
    <location>
        <begin position="6"/>
        <end position="106"/>
    </location>
</feature>
<sequence>MNEVIQSRIHGGRLPVVIDQLLTNHKVGPNQLDGFAISSGPGSYTGLRIGINLIRGLAAASAVPIIQVPTLRAMNVHIKQEGIYWVILHSHKNMVYAQRYNSGQPDSEIIYEKFQMKKYINIYGFNLEKICEYYESAPPSAQYIGELALKNYDKW</sequence>
<dbReference type="Gene3D" id="3.30.420.40">
    <property type="match status" value="1"/>
</dbReference>
<dbReference type="EMBL" id="UINC01215362">
    <property type="protein sequence ID" value="SVE41006.1"/>
    <property type="molecule type" value="Genomic_DNA"/>
</dbReference>
<reference evidence="2" key="1">
    <citation type="submission" date="2018-05" db="EMBL/GenBank/DDBJ databases">
        <authorList>
            <person name="Lanie J.A."/>
            <person name="Ng W.-L."/>
            <person name="Kazmierczak K.M."/>
            <person name="Andrzejewski T.M."/>
            <person name="Davidsen T.M."/>
            <person name="Wayne K.J."/>
            <person name="Tettelin H."/>
            <person name="Glass J.I."/>
            <person name="Rusch D."/>
            <person name="Podicherti R."/>
            <person name="Tsui H.-C.T."/>
            <person name="Winkler M.E."/>
        </authorList>
    </citation>
    <scope>NUCLEOTIDE SEQUENCE</scope>
</reference>
<organism evidence="2">
    <name type="scientific">marine metagenome</name>
    <dbReference type="NCBI Taxonomy" id="408172"/>
    <lineage>
        <taxon>unclassified sequences</taxon>
        <taxon>metagenomes</taxon>
        <taxon>ecological metagenomes</taxon>
    </lineage>
</organism>
<dbReference type="SUPFAM" id="SSF53067">
    <property type="entry name" value="Actin-like ATPase domain"/>
    <property type="match status" value="1"/>
</dbReference>
<dbReference type="AlphaFoldDB" id="A0A383D8Z3"/>
<accession>A0A383D8Z3</accession>